<comment type="caution">
    <text evidence="2">The sequence shown here is derived from an EMBL/GenBank/DDBJ whole genome shotgun (WGS) entry which is preliminary data.</text>
</comment>
<evidence type="ECO:0000256" key="1">
    <source>
        <dbReference type="SAM" id="Phobius"/>
    </source>
</evidence>
<feature type="transmembrane region" description="Helical" evidence="1">
    <location>
        <begin position="35"/>
        <end position="55"/>
    </location>
</feature>
<keyword evidence="1" id="KW-0472">Membrane</keyword>
<keyword evidence="1" id="KW-1133">Transmembrane helix</keyword>
<sequence length="133" mass="14354">MIVRTFTQTWNMRVRIYAFDDVRLPLRNGISIPQLVAGLIAAAVWVPLCALLGLGGLVGNAGVTVLLYVGPPILLMLQVDQPIAHEKKAEEWLTAIVARGQEPRALGAMAEAHPARPIVLTASRWIPDGGDGR</sequence>
<proteinExistence type="predicted"/>
<accession>A0A8J3ZN20</accession>
<dbReference type="EMBL" id="BOPG01000142">
    <property type="protein sequence ID" value="GIJ64965.1"/>
    <property type="molecule type" value="Genomic_DNA"/>
</dbReference>
<dbReference type="Proteomes" id="UP000612585">
    <property type="component" value="Unassembled WGS sequence"/>
</dbReference>
<evidence type="ECO:0000313" key="2">
    <source>
        <dbReference type="EMBL" id="GIJ64965.1"/>
    </source>
</evidence>
<protein>
    <submittedName>
        <fullName evidence="2">Uncharacterized protein</fullName>
    </submittedName>
</protein>
<dbReference type="AlphaFoldDB" id="A0A8J3ZN20"/>
<keyword evidence="1" id="KW-0812">Transmembrane</keyword>
<dbReference type="RefSeq" id="WP_204014934.1">
    <property type="nucleotide sequence ID" value="NZ_BOPG01000142.1"/>
</dbReference>
<evidence type="ECO:0000313" key="3">
    <source>
        <dbReference type="Proteomes" id="UP000612585"/>
    </source>
</evidence>
<name>A0A8J3ZN20_9ACTN</name>
<keyword evidence="3" id="KW-1185">Reference proteome</keyword>
<reference evidence="2" key="1">
    <citation type="submission" date="2021-01" db="EMBL/GenBank/DDBJ databases">
        <title>Whole genome shotgun sequence of Virgisporangium aurantiacum NBRC 16421.</title>
        <authorList>
            <person name="Komaki H."/>
            <person name="Tamura T."/>
        </authorList>
    </citation>
    <scope>NUCLEOTIDE SEQUENCE</scope>
    <source>
        <strain evidence="2">NBRC 16421</strain>
    </source>
</reference>
<gene>
    <name evidence="2" type="ORF">Vau01_124810</name>
</gene>
<organism evidence="2 3">
    <name type="scientific">Virgisporangium aurantiacum</name>
    <dbReference type="NCBI Taxonomy" id="175570"/>
    <lineage>
        <taxon>Bacteria</taxon>
        <taxon>Bacillati</taxon>
        <taxon>Actinomycetota</taxon>
        <taxon>Actinomycetes</taxon>
        <taxon>Micromonosporales</taxon>
        <taxon>Micromonosporaceae</taxon>
        <taxon>Virgisporangium</taxon>
    </lineage>
</organism>